<feature type="region of interest" description="Disordered" evidence="1">
    <location>
        <begin position="484"/>
        <end position="533"/>
    </location>
</feature>
<feature type="domain" description="Ubiquitin-like" evidence="2">
    <location>
        <begin position="537"/>
        <end position="609"/>
    </location>
</feature>
<dbReference type="Proteomes" id="UP000319160">
    <property type="component" value="Unassembled WGS sequence"/>
</dbReference>
<dbReference type="Pfam" id="PF11976">
    <property type="entry name" value="Rad60-SLD"/>
    <property type="match status" value="1"/>
</dbReference>
<name>A0A553I958_9PEZI</name>
<keyword evidence="4" id="KW-1185">Reference proteome</keyword>
<feature type="compositionally biased region" description="Basic and acidic residues" evidence="1">
    <location>
        <begin position="310"/>
        <end position="320"/>
    </location>
</feature>
<proteinExistence type="predicted"/>
<evidence type="ECO:0000259" key="2">
    <source>
        <dbReference type="PROSITE" id="PS50053"/>
    </source>
</evidence>
<feature type="compositionally biased region" description="Basic and acidic residues" evidence="1">
    <location>
        <begin position="130"/>
        <end position="183"/>
    </location>
</feature>
<evidence type="ECO:0000256" key="1">
    <source>
        <dbReference type="SAM" id="MobiDB-lite"/>
    </source>
</evidence>
<accession>A0A553I958</accession>
<feature type="region of interest" description="Disordered" evidence="1">
    <location>
        <begin position="343"/>
        <end position="373"/>
    </location>
</feature>
<evidence type="ECO:0000313" key="3">
    <source>
        <dbReference type="EMBL" id="TRX96731.1"/>
    </source>
</evidence>
<dbReference type="OrthoDB" id="3365399at2759"/>
<feature type="compositionally biased region" description="Polar residues" evidence="1">
    <location>
        <begin position="274"/>
        <end position="284"/>
    </location>
</feature>
<dbReference type="InterPro" id="IPR000626">
    <property type="entry name" value="Ubiquitin-like_dom"/>
</dbReference>
<gene>
    <name evidence="3" type="ORF">FHL15_002397</name>
</gene>
<dbReference type="PROSITE" id="PS50053">
    <property type="entry name" value="UBIQUITIN_2"/>
    <property type="match status" value="1"/>
</dbReference>
<dbReference type="InterPro" id="IPR022617">
    <property type="entry name" value="Rad60/SUMO-like_dom"/>
</dbReference>
<sequence>MRAIPTWVEGPYLVAELTWAERKISAGTFNLVLLSTFLLSSSLLHTTSYTLLRPVGASHQNLRQLVPLGTGSVNVIHVTMADLQKPKRALPFKRTARPKLSSDASAPADDDGLALFSQSKNYFPTVIEDQQRRAREKAEKEEQERKEKLAREKEEKDRQAREAQLRREQRRRPAEEGAEARDSTKKRRHSFLSDDENTIHEVEDDDIFVDKQPKLYRPSTPPSTATGRDASVPGSSRGAANARAARTPRKHEEPVILLDSSDDEDPTKRGSKAFITSRTRSGTSPIEEKRTSIDKGKAKADDSSSDLEIWENKQGKKEGAEGEEEEDPSEFYIKAAMERMRKAKEARLARESSAAGNGDKNKSGTPSIDDDRGVPVSVMIAAPALPDAKALCCTVRTAQALQIAFDTFKERQKRQTAYPHQIISDLVFTWRGDRVYHTTKLETLGICPRGADGRLHDSASSGRSAPEGYVGRDKVYFEAWTPEDYEENQQKRERERKRQEMGEWWNEDETANDDNGGGQAGAADAEVETSQKEDDRVRVIFKARDMPPRNVTLRKYSTVAHMIKAFRKLAGLGEDKHVEIRWDGEALDLETTVEEADIADMDSVEVHIR</sequence>
<dbReference type="EMBL" id="VFLP01000009">
    <property type="protein sequence ID" value="TRX96731.1"/>
    <property type="molecule type" value="Genomic_DNA"/>
</dbReference>
<protein>
    <recommendedName>
        <fullName evidence="2">Ubiquitin-like domain-containing protein</fullName>
    </recommendedName>
</protein>
<evidence type="ECO:0000313" key="4">
    <source>
        <dbReference type="Proteomes" id="UP000319160"/>
    </source>
</evidence>
<comment type="caution">
    <text evidence="3">The sequence shown here is derived from an EMBL/GenBank/DDBJ whole genome shotgun (WGS) entry which is preliminary data.</text>
</comment>
<dbReference type="AlphaFoldDB" id="A0A553I958"/>
<dbReference type="Gene3D" id="3.10.20.90">
    <property type="entry name" value="Phosphatidylinositol 3-kinase Catalytic Subunit, Chain A, domain 1"/>
    <property type="match status" value="1"/>
</dbReference>
<feature type="compositionally biased region" description="Basic and acidic residues" evidence="1">
    <location>
        <begin position="286"/>
        <end position="302"/>
    </location>
</feature>
<reference evidence="4" key="1">
    <citation type="submission" date="2019-06" db="EMBL/GenBank/DDBJ databases">
        <title>Draft genome sequence of the griseofulvin-producing fungus Xylaria cubensis strain G536.</title>
        <authorList>
            <person name="Mead M.E."/>
            <person name="Raja H.A."/>
            <person name="Steenwyk J.L."/>
            <person name="Knowles S.L."/>
            <person name="Oberlies N.H."/>
            <person name="Rokas A."/>
        </authorList>
    </citation>
    <scope>NUCLEOTIDE SEQUENCE [LARGE SCALE GENOMIC DNA]</scope>
    <source>
        <strain evidence="4">G536</strain>
    </source>
</reference>
<feature type="compositionally biased region" description="Low complexity" evidence="1">
    <location>
        <begin position="234"/>
        <end position="245"/>
    </location>
</feature>
<feature type="region of interest" description="Disordered" evidence="1">
    <location>
        <begin position="89"/>
        <end position="111"/>
    </location>
</feature>
<feature type="compositionally biased region" description="Basic and acidic residues" evidence="1">
    <location>
        <begin position="488"/>
        <end position="501"/>
    </location>
</feature>
<feature type="region of interest" description="Disordered" evidence="1">
    <location>
        <begin position="130"/>
        <end position="329"/>
    </location>
</feature>
<organism evidence="3 4">
    <name type="scientific">Xylaria flabelliformis</name>
    <dbReference type="NCBI Taxonomy" id="2512241"/>
    <lineage>
        <taxon>Eukaryota</taxon>
        <taxon>Fungi</taxon>
        <taxon>Dikarya</taxon>
        <taxon>Ascomycota</taxon>
        <taxon>Pezizomycotina</taxon>
        <taxon>Sordariomycetes</taxon>
        <taxon>Xylariomycetidae</taxon>
        <taxon>Xylariales</taxon>
        <taxon>Xylariaceae</taxon>
        <taxon>Xylaria</taxon>
    </lineage>
</organism>